<evidence type="ECO:0000256" key="3">
    <source>
        <dbReference type="ARBA" id="ARBA00022540"/>
    </source>
</evidence>
<evidence type="ECO:0000256" key="1">
    <source>
        <dbReference type="ARBA" id="ARBA00007733"/>
    </source>
</evidence>
<dbReference type="InterPro" id="IPR000795">
    <property type="entry name" value="T_Tr_GTP-bd_dom"/>
</dbReference>
<comment type="similarity">
    <text evidence="1 7 8">Belongs to the TRAFAC class translation factor GTPase superfamily. Classic translation factor GTPase family. IF-2 subfamily.</text>
</comment>
<dbReference type="InterPro" id="IPR009000">
    <property type="entry name" value="Transl_B-barrel_sf"/>
</dbReference>
<dbReference type="SUPFAM" id="SSF50447">
    <property type="entry name" value="Translation proteins"/>
    <property type="match status" value="2"/>
</dbReference>
<dbReference type="InterPro" id="IPR023115">
    <property type="entry name" value="TIF_IF2_dom3"/>
</dbReference>
<evidence type="ECO:0000256" key="7">
    <source>
        <dbReference type="HAMAP-Rule" id="MF_00100"/>
    </source>
</evidence>
<dbReference type="GO" id="GO:0005525">
    <property type="term" value="F:GTP binding"/>
    <property type="evidence" value="ECO:0007669"/>
    <property type="project" value="UniProtKB-KW"/>
</dbReference>
<dbReference type="InterPro" id="IPR044145">
    <property type="entry name" value="IF2_II"/>
</dbReference>
<dbReference type="NCBIfam" id="TIGR00231">
    <property type="entry name" value="small_GTP"/>
    <property type="match status" value="1"/>
</dbReference>
<feature type="binding site" evidence="7">
    <location>
        <begin position="178"/>
        <end position="185"/>
    </location>
    <ligand>
        <name>GTP</name>
        <dbReference type="ChEBI" id="CHEBI:37565"/>
    </ligand>
</feature>
<dbReference type="InterPro" id="IPR005225">
    <property type="entry name" value="Small_GTP-bd"/>
</dbReference>
<keyword evidence="5 7" id="KW-0648">Protein biosynthesis</keyword>
<proteinExistence type="inferred from homology"/>
<keyword evidence="3 7" id="KW-0396">Initiation factor</keyword>
<dbReference type="PANTHER" id="PTHR43381:SF4">
    <property type="entry name" value="EUKARYOTIC TRANSLATION INITIATION FACTOR 5B"/>
    <property type="match status" value="1"/>
</dbReference>
<dbReference type="NCBIfam" id="TIGR00487">
    <property type="entry name" value="IF-2"/>
    <property type="match status" value="1"/>
</dbReference>
<keyword evidence="6 7" id="KW-0342">GTP-binding</keyword>
<dbReference type="SUPFAM" id="SSF52156">
    <property type="entry name" value="Initiation factor IF2/eIF5b, domain 3"/>
    <property type="match status" value="1"/>
</dbReference>
<evidence type="ECO:0000256" key="2">
    <source>
        <dbReference type="ARBA" id="ARBA00020675"/>
    </source>
</evidence>
<dbReference type="Gene3D" id="3.40.50.10050">
    <property type="entry name" value="Translation initiation factor IF- 2, domain 3"/>
    <property type="match status" value="1"/>
</dbReference>
<dbReference type="AlphaFoldDB" id="A0A932YZ35"/>
<dbReference type="GO" id="GO:0003924">
    <property type="term" value="F:GTPase activity"/>
    <property type="evidence" value="ECO:0007669"/>
    <property type="project" value="UniProtKB-UniRule"/>
</dbReference>
<evidence type="ECO:0000259" key="9">
    <source>
        <dbReference type="PROSITE" id="PS51722"/>
    </source>
</evidence>
<feature type="domain" description="Tr-type G" evidence="9">
    <location>
        <begin position="169"/>
        <end position="350"/>
    </location>
</feature>
<comment type="caution">
    <text evidence="7">Lacks conserved residue(s) required for the propagation of feature annotation.</text>
</comment>
<dbReference type="InterPro" id="IPR015760">
    <property type="entry name" value="TIF_IF2"/>
</dbReference>
<dbReference type="InterPro" id="IPR036925">
    <property type="entry name" value="TIF_IF2_dom3_sf"/>
</dbReference>
<dbReference type="InterPro" id="IPR027417">
    <property type="entry name" value="P-loop_NTPase"/>
</dbReference>
<keyword evidence="4 7" id="KW-0547">Nucleotide-binding</keyword>
<dbReference type="GO" id="GO:0003743">
    <property type="term" value="F:translation initiation factor activity"/>
    <property type="evidence" value="ECO:0007669"/>
    <property type="project" value="UniProtKB-UniRule"/>
</dbReference>
<evidence type="ECO:0000256" key="6">
    <source>
        <dbReference type="ARBA" id="ARBA00023134"/>
    </source>
</evidence>
<gene>
    <name evidence="7" type="primary">infB</name>
    <name evidence="10" type="ORF">HY473_02610</name>
</gene>
<comment type="function">
    <text evidence="7 8">One of the essential components for the initiation of protein synthesis. Protects formylmethionyl-tRNA from spontaneous hydrolysis and promotes its binding to the 30S ribosomal subunits. Also involved in the hydrolysis of GTP during the formation of the 70S ribosomal complex.</text>
</comment>
<evidence type="ECO:0000256" key="8">
    <source>
        <dbReference type="RuleBase" id="RU000644"/>
    </source>
</evidence>
<dbReference type="Pfam" id="PF22042">
    <property type="entry name" value="EF-G_D2"/>
    <property type="match status" value="1"/>
</dbReference>
<evidence type="ECO:0000256" key="4">
    <source>
        <dbReference type="ARBA" id="ARBA00022741"/>
    </source>
</evidence>
<dbReference type="GO" id="GO:0005737">
    <property type="term" value="C:cytoplasm"/>
    <property type="evidence" value="ECO:0007669"/>
    <property type="project" value="UniProtKB-SubCell"/>
</dbReference>
<dbReference type="InterPro" id="IPR053905">
    <property type="entry name" value="EF-G-like_DII"/>
</dbReference>
<protein>
    <recommendedName>
        <fullName evidence="2 7">Translation initiation factor IF-2</fullName>
    </recommendedName>
</protein>
<dbReference type="Pfam" id="PF04760">
    <property type="entry name" value="IF2_N"/>
    <property type="match status" value="1"/>
</dbReference>
<comment type="caution">
    <text evidence="10">The sequence shown here is derived from an EMBL/GenBank/DDBJ whole genome shotgun (WGS) entry which is preliminary data.</text>
</comment>
<dbReference type="SUPFAM" id="SSF52540">
    <property type="entry name" value="P-loop containing nucleoside triphosphate hydrolases"/>
    <property type="match status" value="1"/>
</dbReference>
<dbReference type="FunFam" id="3.40.50.300:FF:000019">
    <property type="entry name" value="Translation initiation factor IF-2"/>
    <property type="match status" value="1"/>
</dbReference>
<evidence type="ECO:0000256" key="5">
    <source>
        <dbReference type="ARBA" id="ARBA00022917"/>
    </source>
</evidence>
<dbReference type="PRINTS" id="PR00315">
    <property type="entry name" value="ELONGATNFCT"/>
</dbReference>
<dbReference type="Proteomes" id="UP000756703">
    <property type="component" value="Unassembled WGS sequence"/>
</dbReference>
<dbReference type="HAMAP" id="MF_00100_B">
    <property type="entry name" value="IF_2_B"/>
    <property type="match status" value="1"/>
</dbReference>
<dbReference type="CDD" id="cd01887">
    <property type="entry name" value="IF2_eIF5B"/>
    <property type="match status" value="1"/>
</dbReference>
<sequence>MNVTELARQLGTTRTELLEKLPELGFDIGGRAIKVDNAVAERIKRAWGEAGRKERLREKMDRSTAAQEKSETKAALSKELMIPDKISVNDFAQRLGTQVPHLIGYLMKNGIMASLNEQIDFETASIVAEDYGFKAKKGEAQTHEDLHATSSKALREMKATRAKDASGVTRPPVVVVMGHVDHGKTTLLDAIRKTNVVGGESGGITQHIGAYQVEVAPSGEPKSQGDARAIPRLITFLDTPGHEAFKAMRERGGQVADVAILVVAADDGLKPQTLESISVIQKENLPFVVAINKMDKPGADIDRVKKELTEINLNPEDWGGKVICAPVSAKKGEGIHELLEMVLLVADIEKFIADPNKPGQGVIIESHVDRGEGPVATVLVHEGTLRVGEDVVIGTTFGKVKALKDWKGESVPAAGPSMPVKILGLKSTPSVGDILKVEKAGRSMRKKSIKQYRLVDTGETRAAPESAAEEGDEEKPKVPEFSVIVKADVLGSLEAFIASLKKLQKPEVKISILKQGLGNITESDVLLAEGEHAVVYGFNVQLSQEAQRLSYNRKSEIKLSKIIYELLDDAVVRLKQFVRTEIVEVPQGDFEVLKVFKGSKSESIIGGRVKRAPITAAAKFRVLRNGEPVDEGKIIELQQNKQTMQALKEGIEGGMKVSGGHGFREGDMLTCYLEEERVVS</sequence>
<evidence type="ECO:0000313" key="10">
    <source>
        <dbReference type="EMBL" id="MBI4132951.1"/>
    </source>
</evidence>
<comment type="subcellular location">
    <subcellularLocation>
        <location evidence="7">Cytoplasm</location>
    </subcellularLocation>
</comment>
<keyword evidence="7" id="KW-0963">Cytoplasm</keyword>
<dbReference type="PANTHER" id="PTHR43381">
    <property type="entry name" value="TRANSLATION INITIATION FACTOR IF-2-RELATED"/>
    <property type="match status" value="1"/>
</dbReference>
<organism evidence="10 11">
    <name type="scientific">Candidatus Sungiibacteriota bacterium</name>
    <dbReference type="NCBI Taxonomy" id="2750080"/>
    <lineage>
        <taxon>Bacteria</taxon>
        <taxon>Candidatus Sungiibacteriota</taxon>
    </lineage>
</organism>
<dbReference type="Gene3D" id="2.40.30.10">
    <property type="entry name" value="Translation factors"/>
    <property type="match status" value="2"/>
</dbReference>
<dbReference type="CDD" id="cd03702">
    <property type="entry name" value="IF2_mtIF2_II"/>
    <property type="match status" value="1"/>
</dbReference>
<dbReference type="Gene3D" id="1.10.10.2480">
    <property type="match status" value="1"/>
</dbReference>
<name>A0A932YZ35_9BACT</name>
<dbReference type="EMBL" id="JACQMI010000017">
    <property type="protein sequence ID" value="MBI4132951.1"/>
    <property type="molecule type" value="Genomic_DNA"/>
</dbReference>
<dbReference type="Pfam" id="PF11987">
    <property type="entry name" value="IF-2"/>
    <property type="match status" value="1"/>
</dbReference>
<feature type="binding site" evidence="7">
    <location>
        <begin position="292"/>
        <end position="295"/>
    </location>
    <ligand>
        <name>GTP</name>
        <dbReference type="ChEBI" id="CHEBI:37565"/>
    </ligand>
</feature>
<dbReference type="InterPro" id="IPR000178">
    <property type="entry name" value="TF_IF2_bacterial-like"/>
</dbReference>
<dbReference type="PROSITE" id="PS51722">
    <property type="entry name" value="G_TR_2"/>
    <property type="match status" value="1"/>
</dbReference>
<dbReference type="FunFam" id="3.40.50.10050:FF:000001">
    <property type="entry name" value="Translation initiation factor IF-2"/>
    <property type="match status" value="1"/>
</dbReference>
<accession>A0A932YZ35</accession>
<dbReference type="Pfam" id="PF00009">
    <property type="entry name" value="GTP_EFTU"/>
    <property type="match status" value="1"/>
</dbReference>
<reference evidence="10" key="1">
    <citation type="submission" date="2020-07" db="EMBL/GenBank/DDBJ databases">
        <title>Huge and variable diversity of episymbiotic CPR bacteria and DPANN archaea in groundwater ecosystems.</title>
        <authorList>
            <person name="He C.Y."/>
            <person name="Keren R."/>
            <person name="Whittaker M."/>
            <person name="Farag I.F."/>
            <person name="Doudna J."/>
            <person name="Cate J.H.D."/>
            <person name="Banfield J.F."/>
        </authorList>
    </citation>
    <scope>NUCLEOTIDE SEQUENCE</scope>
    <source>
        <strain evidence="10">NC_groundwater_1225_Ag_S-0.1um_56_177</strain>
    </source>
</reference>
<dbReference type="Gene3D" id="3.40.50.300">
    <property type="entry name" value="P-loop containing nucleotide triphosphate hydrolases"/>
    <property type="match status" value="1"/>
</dbReference>
<dbReference type="InterPro" id="IPR006847">
    <property type="entry name" value="IF2_N"/>
</dbReference>
<evidence type="ECO:0000313" key="11">
    <source>
        <dbReference type="Proteomes" id="UP000756703"/>
    </source>
</evidence>
<feature type="binding site" evidence="7">
    <location>
        <begin position="238"/>
        <end position="242"/>
    </location>
    <ligand>
        <name>GTP</name>
        <dbReference type="ChEBI" id="CHEBI:37565"/>
    </ligand>
</feature>